<dbReference type="Proteomes" id="UP001150266">
    <property type="component" value="Unassembled WGS sequence"/>
</dbReference>
<name>A0A9W9DU11_9AGAR</name>
<reference evidence="1" key="1">
    <citation type="submission" date="2022-08" db="EMBL/GenBank/DDBJ databases">
        <title>A Global Phylogenomic Analysis of the Shiitake Genus Lentinula.</title>
        <authorList>
            <consortium name="DOE Joint Genome Institute"/>
            <person name="Sierra-Patev S."/>
            <person name="Min B."/>
            <person name="Naranjo-Ortiz M."/>
            <person name="Looney B."/>
            <person name="Konkel Z."/>
            <person name="Slot J.C."/>
            <person name="Sakamoto Y."/>
            <person name="Steenwyk J.L."/>
            <person name="Rokas A."/>
            <person name="Carro J."/>
            <person name="Camarero S."/>
            <person name="Ferreira P."/>
            <person name="Molpeceres G."/>
            <person name="Ruiz-Duenas F.J."/>
            <person name="Serrano A."/>
            <person name="Henrissat B."/>
            <person name="Drula E."/>
            <person name="Hughes K.W."/>
            <person name="Mata J.L."/>
            <person name="Ishikawa N.K."/>
            <person name="Vargas-Isla R."/>
            <person name="Ushijima S."/>
            <person name="Smith C.A."/>
            <person name="Ahrendt S."/>
            <person name="Andreopoulos W."/>
            <person name="He G."/>
            <person name="Labutti K."/>
            <person name="Lipzen A."/>
            <person name="Ng V."/>
            <person name="Riley R."/>
            <person name="Sandor L."/>
            <person name="Barry K."/>
            <person name="Martinez A.T."/>
            <person name="Xiao Y."/>
            <person name="Gibbons J.G."/>
            <person name="Terashima K."/>
            <person name="Grigoriev I.V."/>
            <person name="Hibbett D.S."/>
        </authorList>
    </citation>
    <scope>NUCLEOTIDE SEQUENCE</scope>
    <source>
        <strain evidence="1">JLM2183</strain>
    </source>
</reference>
<dbReference type="AlphaFoldDB" id="A0A9W9DU11"/>
<dbReference type="OrthoDB" id="10591621at2759"/>
<sequence length="199" mass="22868">MIHLQAVPLSMMYFHRLRNIAYLVFILALVSVFAVPLPSSVIRKSIEHPAVKHKVTQVLVRFPGKVQRDSESKSLHKFSDESIERASREFLKSVIRYQFELGKLNEVDFRFSGYPLEPNDGGMYILEEVTLMLDPVAEKVWKCKGEVGLKQPEPRQSTFTGGTLTDMHLNAVIAQMYGHNFEKSLYNEYHHSLPAYLLQ</sequence>
<comment type="caution">
    <text evidence="1">The sequence shown here is derived from an EMBL/GenBank/DDBJ whole genome shotgun (WGS) entry which is preliminary data.</text>
</comment>
<evidence type="ECO:0000313" key="2">
    <source>
        <dbReference type="Proteomes" id="UP001150266"/>
    </source>
</evidence>
<dbReference type="EMBL" id="JAOTPV010000003">
    <property type="protein sequence ID" value="KAJ4486106.1"/>
    <property type="molecule type" value="Genomic_DNA"/>
</dbReference>
<evidence type="ECO:0000313" key="1">
    <source>
        <dbReference type="EMBL" id="KAJ4486106.1"/>
    </source>
</evidence>
<protein>
    <submittedName>
        <fullName evidence="1">Uncharacterized protein</fullName>
    </submittedName>
</protein>
<proteinExistence type="predicted"/>
<accession>A0A9W9DU11</accession>
<organism evidence="1 2">
    <name type="scientific">Lentinula aciculospora</name>
    <dbReference type="NCBI Taxonomy" id="153920"/>
    <lineage>
        <taxon>Eukaryota</taxon>
        <taxon>Fungi</taxon>
        <taxon>Dikarya</taxon>
        <taxon>Basidiomycota</taxon>
        <taxon>Agaricomycotina</taxon>
        <taxon>Agaricomycetes</taxon>
        <taxon>Agaricomycetidae</taxon>
        <taxon>Agaricales</taxon>
        <taxon>Marasmiineae</taxon>
        <taxon>Omphalotaceae</taxon>
        <taxon>Lentinula</taxon>
    </lineage>
</organism>
<gene>
    <name evidence="1" type="ORF">J3R30DRAFT_1455854</name>
</gene>
<keyword evidence="2" id="KW-1185">Reference proteome</keyword>